<accession>A0A9X9M0P9</accession>
<dbReference type="GO" id="GO:0000785">
    <property type="term" value="C:chromatin"/>
    <property type="evidence" value="ECO:0007669"/>
    <property type="project" value="TreeGrafter"/>
</dbReference>
<organism evidence="2 3">
    <name type="scientific">Gulo gulo</name>
    <name type="common">Wolverine</name>
    <name type="synonym">Gluton</name>
    <dbReference type="NCBI Taxonomy" id="48420"/>
    <lineage>
        <taxon>Eukaryota</taxon>
        <taxon>Metazoa</taxon>
        <taxon>Chordata</taxon>
        <taxon>Craniata</taxon>
        <taxon>Vertebrata</taxon>
        <taxon>Euteleostomi</taxon>
        <taxon>Mammalia</taxon>
        <taxon>Eutheria</taxon>
        <taxon>Laurasiatheria</taxon>
        <taxon>Carnivora</taxon>
        <taxon>Caniformia</taxon>
        <taxon>Musteloidea</taxon>
        <taxon>Mustelidae</taxon>
        <taxon>Guloninae</taxon>
        <taxon>Gulo</taxon>
    </lineage>
</organism>
<dbReference type="InterPro" id="IPR009003">
    <property type="entry name" value="Peptidase_S1_PA"/>
</dbReference>
<dbReference type="Pfam" id="PF13365">
    <property type="entry name" value="Trypsin_2"/>
    <property type="match status" value="1"/>
</dbReference>
<gene>
    <name evidence="2" type="ORF">BN2614_LOCUS3</name>
</gene>
<evidence type="ECO:0000313" key="3">
    <source>
        <dbReference type="Proteomes" id="UP000269945"/>
    </source>
</evidence>
<feature type="region of interest" description="Disordered" evidence="1">
    <location>
        <begin position="810"/>
        <end position="830"/>
    </location>
</feature>
<protein>
    <recommendedName>
        <fullName evidence="4">Protein FAM111B</fullName>
    </recommendedName>
</protein>
<dbReference type="GO" id="GO:0005634">
    <property type="term" value="C:nucleus"/>
    <property type="evidence" value="ECO:0007669"/>
    <property type="project" value="TreeGrafter"/>
</dbReference>
<feature type="compositionally biased region" description="Polar residues" evidence="1">
    <location>
        <begin position="109"/>
        <end position="119"/>
    </location>
</feature>
<dbReference type="GO" id="GO:0006260">
    <property type="term" value="P:DNA replication"/>
    <property type="evidence" value="ECO:0007669"/>
    <property type="project" value="TreeGrafter"/>
</dbReference>
<name>A0A9X9M0P9_GULGU</name>
<comment type="caution">
    <text evidence="2">The sequence shown here is derived from an EMBL/GenBank/DDBJ whole genome shotgun (WGS) entry which is preliminary data.</text>
</comment>
<dbReference type="EMBL" id="CYRY02033777">
    <property type="protein sequence ID" value="VCX10516.1"/>
    <property type="molecule type" value="Genomic_DNA"/>
</dbReference>
<keyword evidence="3" id="KW-1185">Reference proteome</keyword>
<sequence>MGSRSGCAPGQWEQTPPPRRPTSEPRARTARFHFPRRKSSRRKPARPHLLSSCESRDSGHRQRGHARRVFIASGGGNPLLVSLTWPLTEVSHSSLEVIMNSMKPEENKSFTATENGQSSRPEDSKDTVLTQTRLGSPAAHSLSDSKERSSLIKLKSEVKQEASVEIQNPDLNTSKKCFFTFSLKKPSGKSDFSVFTAHGKLTENIYSALKANGNFSKRMEKHLNKNIFVYEKNTIGGYVNLGMPLKCLPENAHFNITPGPKKSDPEDDQILRQCENPNMECVLFHVVSTGRNIKKILRITEVYEKGSTLCIYALKGETIEEALIKDGRFRSDLDELEWEVREDHRKIHGKESLVDEVSGKTLEMDIFKKHVSKGAPKKIKQNENANDETSPWNQIQSEIKEHEPETDGETEDVEANRENIVPPQNLAHDIAGKKRRTISRIRNYYSNSLNRRRWKNNSRHRQRPHVVMQHVLKQAILRTATDLWLKNCQLLDKSIMDQYPNLNEEALQMRKYFQDEQRRTKLTSFQQFNVYKKYFGKVTENSTSVATCEDLLHLSESVGFMMWDNNGNPGNATCFVFSHGYIFTCRHVIHLMVGKDTHPRFWPDIISKCAKVSFNYKRFRPINVDWYDLEPWFEVSDESLDYAILKLSKNGNGFPPGLFGRISSPPLSGLIYIIGHPEGQVKKIDGCAVVPVNQRLERYPEQHRDELVGPHAGTYNAFSMFTQRSFLPEVCSTNTLSYDTCFSSGSSGSPVFNTSGELVAIHTVGHFYDHGGRPYAIIEFGYSMCSILCDVKQKNERLYNFLIEENNENHNENDNKQELFQSQQTLPMEH</sequence>
<feature type="region of interest" description="Disordered" evidence="1">
    <location>
        <begin position="373"/>
        <end position="430"/>
    </location>
</feature>
<feature type="compositionally biased region" description="Basic residues" evidence="1">
    <location>
        <begin position="28"/>
        <end position="46"/>
    </location>
</feature>
<dbReference type="InterPro" id="IPR043504">
    <property type="entry name" value="Peptidase_S1_PA_chymotrypsin"/>
</dbReference>
<evidence type="ECO:0000313" key="2">
    <source>
        <dbReference type="EMBL" id="VCX10516.1"/>
    </source>
</evidence>
<feature type="region of interest" description="Disordered" evidence="1">
    <location>
        <begin position="1"/>
        <end position="62"/>
    </location>
</feature>
<reference evidence="2 3" key="1">
    <citation type="submission" date="2018-10" db="EMBL/GenBank/DDBJ databases">
        <authorList>
            <person name="Ekblom R."/>
            <person name="Jareborg N."/>
        </authorList>
    </citation>
    <scope>NUCLEOTIDE SEQUENCE [LARGE SCALE GENOMIC DNA]</scope>
    <source>
        <tissue evidence="2">Muscle</tissue>
    </source>
</reference>
<dbReference type="SUPFAM" id="SSF50494">
    <property type="entry name" value="Trypsin-like serine proteases"/>
    <property type="match status" value="1"/>
</dbReference>
<evidence type="ECO:0008006" key="4">
    <source>
        <dbReference type="Google" id="ProtNLM"/>
    </source>
</evidence>
<dbReference type="PANTHER" id="PTHR14389">
    <property type="entry name" value="SI:CH1073-475A24.1"/>
    <property type="match status" value="1"/>
</dbReference>
<feature type="region of interest" description="Disordered" evidence="1">
    <location>
        <begin position="105"/>
        <end position="147"/>
    </location>
</feature>
<dbReference type="Proteomes" id="UP000269945">
    <property type="component" value="Unassembled WGS sequence"/>
</dbReference>
<dbReference type="PANTHER" id="PTHR14389:SF4">
    <property type="entry name" value="SERINE PROTEASE FAM111B"/>
    <property type="match status" value="1"/>
</dbReference>
<proteinExistence type="predicted"/>
<evidence type="ECO:0000256" key="1">
    <source>
        <dbReference type="SAM" id="MobiDB-lite"/>
    </source>
</evidence>
<feature type="compositionally biased region" description="Polar residues" evidence="1">
    <location>
        <begin position="382"/>
        <end position="397"/>
    </location>
</feature>
<feature type="compositionally biased region" description="Polar residues" evidence="1">
    <location>
        <begin position="818"/>
        <end position="830"/>
    </location>
</feature>
<dbReference type="Gene3D" id="2.40.10.10">
    <property type="entry name" value="Trypsin-like serine proteases"/>
    <property type="match status" value="1"/>
</dbReference>
<dbReference type="AlphaFoldDB" id="A0A9X9M0P9"/>